<reference evidence="2" key="1">
    <citation type="submission" date="2017-01" db="EMBL/GenBank/DDBJ databases">
        <authorList>
            <person name="Wang Y."/>
            <person name="White M."/>
            <person name="Kvist S."/>
            <person name="Moncalvo J.-M."/>
        </authorList>
    </citation>
    <scope>NUCLEOTIDE SEQUENCE [LARGE SCALE GENOMIC DNA]</scope>
    <source>
        <strain evidence="2">COL-18-3</strain>
    </source>
</reference>
<proteinExistence type="predicted"/>
<evidence type="ECO:0000313" key="2">
    <source>
        <dbReference type="Proteomes" id="UP000188320"/>
    </source>
</evidence>
<organism evidence="1 2">
    <name type="scientific">Zancudomyces culisetae</name>
    <name type="common">Gut fungus</name>
    <name type="synonym">Smittium culisetae</name>
    <dbReference type="NCBI Taxonomy" id="1213189"/>
    <lineage>
        <taxon>Eukaryota</taxon>
        <taxon>Fungi</taxon>
        <taxon>Fungi incertae sedis</taxon>
        <taxon>Zoopagomycota</taxon>
        <taxon>Kickxellomycotina</taxon>
        <taxon>Harpellomycetes</taxon>
        <taxon>Harpellales</taxon>
        <taxon>Legeriomycetaceae</taxon>
        <taxon>Zancudomyces</taxon>
    </lineage>
</organism>
<keyword evidence="2" id="KW-1185">Reference proteome</keyword>
<accession>A0A1R1PQU1</accession>
<evidence type="ECO:0000313" key="1">
    <source>
        <dbReference type="EMBL" id="OMH83273.1"/>
    </source>
</evidence>
<dbReference type="Proteomes" id="UP000188320">
    <property type="component" value="Unassembled WGS sequence"/>
</dbReference>
<gene>
    <name evidence="1" type="ORF">AX774_g3220</name>
</gene>
<dbReference type="EMBL" id="LSSK01000463">
    <property type="protein sequence ID" value="OMH83273.1"/>
    <property type="molecule type" value="Genomic_DNA"/>
</dbReference>
<name>A0A1R1PQU1_ZANCU</name>
<dbReference type="OrthoDB" id="2124108at2759"/>
<comment type="caution">
    <text evidence="1">The sequence shown here is derived from an EMBL/GenBank/DDBJ whole genome shotgun (WGS) entry which is preliminary data.</text>
</comment>
<sequence>MDNEDDAHLFHGLIQLKNKSNTNESVLDTTEDEEDEKEKYSIFAEPKSKKVISLDQIHYLKQRKNDTQVWHYLGRALYQLSFEMYPSLNRMNINHPQPISEPFGIEPVNEEAINTLKCTYVLVYTAMSCQYKAKAVIDSSANPNSPDFVKLRREKRFSDLESHISTLLVFLNHFKQPCPGFSQILVHENTMLVELQKSLFLGLKELDKDPKTTTNGIYTKDIHDALHWICDNIYLASDKHVDNSFSSMVDDL</sequence>
<protein>
    <submittedName>
        <fullName evidence="1">Uncharacterized protein</fullName>
    </submittedName>
</protein>
<dbReference type="AlphaFoldDB" id="A0A1R1PQU1"/>